<dbReference type="AlphaFoldDB" id="A0AA88KZR7"/>
<evidence type="ECO:0000256" key="2">
    <source>
        <dbReference type="ARBA" id="ARBA00022723"/>
    </source>
</evidence>
<evidence type="ECO:0000256" key="4">
    <source>
        <dbReference type="ARBA" id="ARBA00022833"/>
    </source>
</evidence>
<sequence>MSRLALIQAEFRQRQQEEKENKLIAMLEDQQERALRAARNYSGNSHGSMSLSSSSSTTSSQGSTGGGRVRQMFEERRNQNIVPPTRPPLYSKSNSFRRPPVVPRSRPLDPVPRIPPPKRGISFYKPRGVSLERKHDVSEGGLRRSRSQYYVNAEPQIVEASNMNVLGAHNPDLFDANQNLFDRNAYSHESLLDHEYEYSKFSNEITPSPYIETEKSGSVSRRSAPTESHVDTVDIGRRPLSNIDKLRAQFESPEKQDSDYANIRQRQMEIARIKQLERDKEIRRQQIEARRLQDEIERSALIKREEQMLLLKEKEAKILKQQEEIRKQQEEIQKQQESRRKQAEIELEIKRRKEKEDIQKKRLEEESKRREEELLKKIREQEQELKRLQAAAKTSHNLVEQEAPELKAAPKVPPRIRPLEAKKVSSSSRQFSVSSTEESDDSHSVSSDGKPVLPQKVSSARSSRSGSVASSASSVSSRRPTLSATRNDLVPCGVCGRNFAPDRVEKHQSVCATTSKKKRKVFDITKMRVKGTEAESYVLRNKKNEQKLQQRQNAPKAQAKVSETKQEDEKPNWRKKHENFLETIRAAKKMQKHLAAGGKISDLPPPPPSDTSDYITCPHCERRFSQGAADRHIPKCENIKSNKKKK</sequence>
<dbReference type="PANTHER" id="PTHR14649">
    <property type="entry name" value="ZINC FINGER C2HC DOMAIN-CONTAINING PROTEIN 1C"/>
    <property type="match status" value="1"/>
</dbReference>
<dbReference type="InterPro" id="IPR026104">
    <property type="entry name" value="ZNF_C2HC_dom_1C"/>
</dbReference>
<evidence type="ECO:0000313" key="10">
    <source>
        <dbReference type="Proteomes" id="UP001187531"/>
    </source>
</evidence>
<keyword evidence="2" id="KW-0479">Metal-binding</keyword>
<evidence type="ECO:0000256" key="7">
    <source>
        <dbReference type="SAM" id="MobiDB-lite"/>
    </source>
</evidence>
<feature type="compositionally biased region" description="Pro residues" evidence="7">
    <location>
        <begin position="109"/>
        <end position="118"/>
    </location>
</feature>
<evidence type="ECO:0000256" key="6">
    <source>
        <dbReference type="PROSITE-ProRule" id="PRU01371"/>
    </source>
</evidence>
<feature type="compositionally biased region" description="Low complexity" evidence="7">
    <location>
        <begin position="457"/>
        <end position="479"/>
    </location>
</feature>
<name>A0AA88KZR7_ARTSF</name>
<feature type="compositionally biased region" description="Low complexity" evidence="7">
    <location>
        <begin position="425"/>
        <end position="436"/>
    </location>
</feature>
<feature type="domain" description="C2HC/C3H-type" evidence="8">
    <location>
        <begin position="613"/>
        <end position="642"/>
    </location>
</feature>
<accession>A0AA88KZR7</accession>
<feature type="compositionally biased region" description="Basic and acidic residues" evidence="7">
    <location>
        <begin position="619"/>
        <end position="640"/>
    </location>
</feature>
<evidence type="ECO:0000313" key="9">
    <source>
        <dbReference type="EMBL" id="KAK2707546.1"/>
    </source>
</evidence>
<keyword evidence="10" id="KW-1185">Reference proteome</keyword>
<dbReference type="Proteomes" id="UP001187531">
    <property type="component" value="Unassembled WGS sequence"/>
</dbReference>
<evidence type="ECO:0000256" key="1">
    <source>
        <dbReference type="ARBA" id="ARBA00010843"/>
    </source>
</evidence>
<dbReference type="InterPro" id="IPR049899">
    <property type="entry name" value="Znf_C2HC_C3H"/>
</dbReference>
<dbReference type="Pfam" id="PF13913">
    <property type="entry name" value="zf-C2HC_2"/>
    <property type="match status" value="2"/>
</dbReference>
<feature type="compositionally biased region" description="Polar residues" evidence="7">
    <location>
        <begin position="216"/>
        <end position="226"/>
    </location>
</feature>
<reference evidence="9" key="1">
    <citation type="submission" date="2023-07" db="EMBL/GenBank/DDBJ databases">
        <title>Chromosome-level genome assembly of Artemia franciscana.</title>
        <authorList>
            <person name="Jo E."/>
        </authorList>
    </citation>
    <scope>NUCLEOTIDE SEQUENCE</scope>
    <source>
        <tissue evidence="9">Whole body</tissue>
    </source>
</reference>
<comment type="caution">
    <text evidence="9">The sequence shown here is derived from an EMBL/GenBank/DDBJ whole genome shotgun (WGS) entry which is preliminary data.</text>
</comment>
<dbReference type="PROSITE" id="PS52027">
    <property type="entry name" value="ZF_C2HC_C3H"/>
    <property type="match status" value="2"/>
</dbReference>
<proteinExistence type="inferred from homology"/>
<feature type="region of interest" description="Disordered" evidence="7">
    <location>
        <begin position="387"/>
        <end position="493"/>
    </location>
</feature>
<dbReference type="GO" id="GO:0008270">
    <property type="term" value="F:zinc ion binding"/>
    <property type="evidence" value="ECO:0007669"/>
    <property type="project" value="UniProtKB-KW"/>
</dbReference>
<protein>
    <recommendedName>
        <fullName evidence="8">C2HC/C3H-type domain-containing protein</fullName>
    </recommendedName>
</protein>
<keyword evidence="5" id="KW-0175">Coiled coil</keyword>
<feature type="region of interest" description="Disordered" evidence="7">
    <location>
        <begin position="538"/>
        <end position="575"/>
    </location>
</feature>
<feature type="region of interest" description="Disordered" evidence="7">
    <location>
        <begin position="35"/>
        <end position="122"/>
    </location>
</feature>
<dbReference type="EMBL" id="JAVRJZ010000019">
    <property type="protein sequence ID" value="KAK2707546.1"/>
    <property type="molecule type" value="Genomic_DNA"/>
</dbReference>
<evidence type="ECO:0000256" key="3">
    <source>
        <dbReference type="ARBA" id="ARBA00022771"/>
    </source>
</evidence>
<feature type="compositionally biased region" description="Low complexity" evidence="7">
    <location>
        <begin position="42"/>
        <end position="62"/>
    </location>
</feature>
<feature type="region of interest" description="Disordered" evidence="7">
    <location>
        <begin position="591"/>
        <end position="646"/>
    </location>
</feature>
<comment type="similarity">
    <text evidence="1">Belongs to the ZC2HC1 family.</text>
</comment>
<feature type="region of interest" description="Disordered" evidence="7">
    <location>
        <begin position="209"/>
        <end position="231"/>
    </location>
</feature>
<gene>
    <name evidence="9" type="ORF">QYM36_015301</name>
</gene>
<keyword evidence="3 6" id="KW-0863">Zinc-finger</keyword>
<evidence type="ECO:0000259" key="8">
    <source>
        <dbReference type="PROSITE" id="PS52027"/>
    </source>
</evidence>
<organism evidence="9 10">
    <name type="scientific">Artemia franciscana</name>
    <name type="common">Brine shrimp</name>
    <name type="synonym">Artemia sanfranciscana</name>
    <dbReference type="NCBI Taxonomy" id="6661"/>
    <lineage>
        <taxon>Eukaryota</taxon>
        <taxon>Metazoa</taxon>
        <taxon>Ecdysozoa</taxon>
        <taxon>Arthropoda</taxon>
        <taxon>Crustacea</taxon>
        <taxon>Branchiopoda</taxon>
        <taxon>Anostraca</taxon>
        <taxon>Artemiidae</taxon>
        <taxon>Artemia</taxon>
    </lineage>
</organism>
<evidence type="ECO:0000256" key="5">
    <source>
        <dbReference type="ARBA" id="ARBA00023054"/>
    </source>
</evidence>
<feature type="compositionally biased region" description="Basic and acidic residues" evidence="7">
    <location>
        <begin position="562"/>
        <end position="572"/>
    </location>
</feature>
<dbReference type="PANTHER" id="PTHR14649:SF1">
    <property type="entry name" value="ZINC FINGER C2HC DOMAIN-CONTAINING PROTEIN 1C"/>
    <property type="match status" value="1"/>
</dbReference>
<feature type="domain" description="C2HC/C3H-type" evidence="8">
    <location>
        <begin position="488"/>
        <end position="517"/>
    </location>
</feature>
<keyword evidence="4" id="KW-0862">Zinc</keyword>
<dbReference type="Gene3D" id="3.30.160.60">
    <property type="entry name" value="Classic Zinc Finger"/>
    <property type="match status" value="1"/>
</dbReference>